<evidence type="ECO:0000313" key="1">
    <source>
        <dbReference type="EMBL" id="KPD26101.1"/>
    </source>
</evidence>
<dbReference type="PANTHER" id="PTHR30189:SF1">
    <property type="entry name" value="LPS-ASSEMBLY PROTEIN LPTD"/>
    <property type="match status" value="1"/>
</dbReference>
<organism evidence="1 2">
    <name type="scientific">Thermus scotoductus</name>
    <dbReference type="NCBI Taxonomy" id="37636"/>
    <lineage>
        <taxon>Bacteria</taxon>
        <taxon>Thermotogati</taxon>
        <taxon>Deinococcota</taxon>
        <taxon>Deinococci</taxon>
        <taxon>Thermales</taxon>
        <taxon>Thermaceae</taxon>
        <taxon>Thermus</taxon>
    </lineage>
</organism>
<proteinExistence type="predicted"/>
<evidence type="ECO:0008006" key="3">
    <source>
        <dbReference type="Google" id="ProtNLM"/>
    </source>
</evidence>
<name>A0A0N0ZPW2_THESC</name>
<reference evidence="1 2" key="1">
    <citation type="submission" date="2015-09" db="EMBL/GenBank/DDBJ databases">
        <title>Draft genome sequence of Thermus scotoductus strain K1 isolated from a geothermal spring in Nagorno-Karabakh, Armenia.</title>
        <authorList>
            <person name="Saghatelyan A."/>
            <person name="Poghosyan L."/>
            <person name="Panosyan H."/>
            <person name="Birkeland N.-K."/>
        </authorList>
    </citation>
    <scope>NUCLEOTIDE SEQUENCE [LARGE SCALE GENOMIC DNA]</scope>
    <source>
        <strain evidence="1 2">K1</strain>
    </source>
</reference>
<gene>
    <name evidence="1" type="ORF">AN926_10990</name>
</gene>
<sequence>MSRPWPGAIRKATFGLAAVLLLFSLALAQEKVLRILEAEKLELRQEGGEEVYVLTGNPVRLERDGEAIEAGRATYFRTRKLLFLSEGVRYRDREGRLVEAEELQIDLSDESFDALEVRIEAKDLLLTGPLCQRVAGAILLENGYATPCASCSQEVPDYAFRAREIVLYPGDRVVARGVVVLVQEKPVLELPVLLLFLSERRPRFEVGQDEGGFYLKAALPYVADFGLGFTLLSYYQGRGYGFGFDHYGTGEAKERYFFLHTPPDTFQYRGEYALKRQEFSLSAVVERDDTREKLTRFRLEALSPGTPTLQDWRYTLRVEGFWDHDPATPPPRTLQRLPEVEAQSPMFREGPFSLQAGFILGRYLAETNPLNRSARALGPYAEAGRALLAHSESLSLSPWPGATFRAENRFRGFYYTTQNPDGERERQVDWTTSASLRQSLGGFSVEVGYARSVQEGETPFRFDALPQRRSHQATLALGFQERPLSLSLKSGRNLEEGRYLPLEAQVLLQDQGYSLTVGHKRGLEGEGPLETRLEAGFTPYPFSLKASLRFDHPKALFDPLLLQAGYALPGGSLNLTHRHDLNGKGALTTDLTYALREGAAAYTLQGRRDWQADTLALQGQAILGPESFSLRTTLDPKALGYALGYRLGAVPGPLLDLELSGRYQEGFRATNLRLGLTQALPEVGFRLNANLHLPEVEDKDIYLKDATFSGGMELWKPVPADEAGEGAIPGLSLSGSLTYTRRPQTPEGYGLALRNFGPTLTFLGRENTKLHLAALLTQNLPGEPLKPRFILVLDRCCWAMRFTLDAAKGSVGLAFLYGGQAAGLLLSEEGVKLGGGR</sequence>
<dbReference type="PATRIC" id="fig|37636.3.peg.1674"/>
<protein>
    <recommendedName>
        <fullName evidence="3">LPS-assembly protein LptD</fullName>
    </recommendedName>
</protein>
<evidence type="ECO:0000313" key="2">
    <source>
        <dbReference type="Proteomes" id="UP000053099"/>
    </source>
</evidence>
<accession>A0A0N0ZPW2</accession>
<dbReference type="AlphaFoldDB" id="A0A0N0ZPW2"/>
<dbReference type="EMBL" id="LJJR01000042">
    <property type="protein sequence ID" value="KPD26101.1"/>
    <property type="molecule type" value="Genomic_DNA"/>
</dbReference>
<comment type="caution">
    <text evidence="1">The sequence shown here is derived from an EMBL/GenBank/DDBJ whole genome shotgun (WGS) entry which is preliminary data.</text>
</comment>
<dbReference type="GO" id="GO:0009279">
    <property type="term" value="C:cell outer membrane"/>
    <property type="evidence" value="ECO:0007669"/>
    <property type="project" value="TreeGrafter"/>
</dbReference>
<dbReference type="InterPro" id="IPR050218">
    <property type="entry name" value="LptD"/>
</dbReference>
<dbReference type="GO" id="GO:1990351">
    <property type="term" value="C:transporter complex"/>
    <property type="evidence" value="ECO:0007669"/>
    <property type="project" value="TreeGrafter"/>
</dbReference>
<dbReference type="Proteomes" id="UP000053099">
    <property type="component" value="Unassembled WGS sequence"/>
</dbReference>
<dbReference type="PANTHER" id="PTHR30189">
    <property type="entry name" value="LPS-ASSEMBLY PROTEIN"/>
    <property type="match status" value="1"/>
</dbReference>